<accession>A0ABP8YHT1</accession>
<dbReference type="EMBL" id="BAABLO010000012">
    <property type="protein sequence ID" value="GAA4728829.1"/>
    <property type="molecule type" value="Genomic_DNA"/>
</dbReference>
<evidence type="ECO:0000313" key="3">
    <source>
        <dbReference type="Proteomes" id="UP001500556"/>
    </source>
</evidence>
<organism evidence="2 3">
    <name type="scientific">Pedococcus ginsenosidimutans</name>
    <dbReference type="NCBI Taxonomy" id="490570"/>
    <lineage>
        <taxon>Bacteria</taxon>
        <taxon>Bacillati</taxon>
        <taxon>Actinomycetota</taxon>
        <taxon>Actinomycetes</taxon>
        <taxon>Micrococcales</taxon>
        <taxon>Intrasporangiaceae</taxon>
        <taxon>Pedococcus</taxon>
    </lineage>
</organism>
<dbReference type="Proteomes" id="UP001500556">
    <property type="component" value="Unassembled WGS sequence"/>
</dbReference>
<sequence>MRVVWAVVAFLGAGVLGLFIVLPRTRFLRPRRVLACELCQRRHRRLLAAMVVLACLSVVGFGLRVSQKARELPACVADVSIAEGRRVIDPQVPPRGSVRSTVRSVLTAPVSGLALAFAEVRGRGLCSVGDPPITLAFVPQSAEHPGSMVGEVFLSSPTPRIDAVRAARLARHESRHVDQWAVCSVLGGIGLLPVAYLVDSTVYPGSENHFEQSAGLDAGGYSPPPDPPVGPRLWVVAMWTGVVLLIGRRRVRWAVRTLVRRRSTHVPGRCAVHTPGWT</sequence>
<evidence type="ECO:0000313" key="2">
    <source>
        <dbReference type="EMBL" id="GAA4728829.1"/>
    </source>
</evidence>
<keyword evidence="1" id="KW-0812">Transmembrane</keyword>
<feature type="transmembrane region" description="Helical" evidence="1">
    <location>
        <begin position="45"/>
        <end position="63"/>
    </location>
</feature>
<protein>
    <recommendedName>
        <fullName evidence="4">Peptidase M56 domain-containing protein</fullName>
    </recommendedName>
</protein>
<name>A0ABP8YHT1_9MICO</name>
<keyword evidence="1" id="KW-1133">Transmembrane helix</keyword>
<evidence type="ECO:0008006" key="4">
    <source>
        <dbReference type="Google" id="ProtNLM"/>
    </source>
</evidence>
<keyword evidence="1" id="KW-0472">Membrane</keyword>
<proteinExistence type="predicted"/>
<comment type="caution">
    <text evidence="2">The sequence shown here is derived from an EMBL/GenBank/DDBJ whole genome shotgun (WGS) entry which is preliminary data.</text>
</comment>
<reference evidence="3" key="1">
    <citation type="journal article" date="2019" name="Int. J. Syst. Evol. Microbiol.">
        <title>The Global Catalogue of Microorganisms (GCM) 10K type strain sequencing project: providing services to taxonomists for standard genome sequencing and annotation.</title>
        <authorList>
            <consortium name="The Broad Institute Genomics Platform"/>
            <consortium name="The Broad Institute Genome Sequencing Center for Infectious Disease"/>
            <person name="Wu L."/>
            <person name="Ma J."/>
        </authorList>
    </citation>
    <scope>NUCLEOTIDE SEQUENCE [LARGE SCALE GENOMIC DNA]</scope>
    <source>
        <strain evidence="3">JCM 18961</strain>
    </source>
</reference>
<evidence type="ECO:0000256" key="1">
    <source>
        <dbReference type="SAM" id="Phobius"/>
    </source>
</evidence>
<gene>
    <name evidence="2" type="ORF">GCM10025782_29540</name>
</gene>
<keyword evidence="3" id="KW-1185">Reference proteome</keyword>